<evidence type="ECO:0000313" key="4">
    <source>
        <dbReference type="EMBL" id="SER65641.1"/>
    </source>
</evidence>
<dbReference type="InterPro" id="IPR029058">
    <property type="entry name" value="AB_hydrolase_fold"/>
</dbReference>
<keyword evidence="5" id="KW-1185">Reference proteome</keyword>
<dbReference type="InterPro" id="IPR050955">
    <property type="entry name" value="Plant_Biomass_Hydrol_Est"/>
</dbReference>
<dbReference type="PANTHER" id="PTHR43037:SF5">
    <property type="entry name" value="FERULOYL ESTERASE"/>
    <property type="match status" value="1"/>
</dbReference>
<evidence type="ECO:0000259" key="3">
    <source>
        <dbReference type="Pfam" id="PF02230"/>
    </source>
</evidence>
<dbReference type="PANTHER" id="PTHR43037">
    <property type="entry name" value="UNNAMED PRODUCT-RELATED"/>
    <property type="match status" value="1"/>
</dbReference>
<dbReference type="Pfam" id="PF02230">
    <property type="entry name" value="Abhydrolase_2"/>
    <property type="match status" value="1"/>
</dbReference>
<reference evidence="4 5" key="1">
    <citation type="submission" date="2016-10" db="EMBL/GenBank/DDBJ databases">
        <authorList>
            <person name="de Groot N.N."/>
        </authorList>
    </citation>
    <scope>NUCLEOTIDE SEQUENCE [LARGE SCALE GENOMIC DNA]</scope>
    <source>
        <strain evidence="4 5">DSM 18610</strain>
    </source>
</reference>
<dbReference type="InterPro" id="IPR003140">
    <property type="entry name" value="PLipase/COase/thioEstase"/>
</dbReference>
<proteinExistence type="predicted"/>
<gene>
    <name evidence="4" type="ORF">SAMN04488023_11350</name>
</gene>
<evidence type="ECO:0000256" key="2">
    <source>
        <dbReference type="ARBA" id="ARBA00022801"/>
    </source>
</evidence>
<protein>
    <submittedName>
        <fullName evidence="4">Phospholipase/carboxylesterase</fullName>
    </submittedName>
</protein>
<dbReference type="AlphaFoldDB" id="A0A1H9QYH1"/>
<dbReference type="Gene3D" id="3.40.50.1820">
    <property type="entry name" value="alpha/beta hydrolase"/>
    <property type="match status" value="1"/>
</dbReference>
<dbReference type="Proteomes" id="UP000199572">
    <property type="component" value="Unassembled WGS sequence"/>
</dbReference>
<keyword evidence="1" id="KW-0732">Signal</keyword>
<dbReference type="STRING" id="390241.SAMN04488023_11350"/>
<accession>A0A1H9QYH1</accession>
<dbReference type="EMBL" id="FOGG01000013">
    <property type="protein sequence ID" value="SER65641.1"/>
    <property type="molecule type" value="Genomic_DNA"/>
</dbReference>
<dbReference type="GO" id="GO:0016787">
    <property type="term" value="F:hydrolase activity"/>
    <property type="evidence" value="ECO:0007669"/>
    <property type="project" value="UniProtKB-KW"/>
</dbReference>
<name>A0A1H9QYH1_9SPHI</name>
<dbReference type="RefSeq" id="WP_090884622.1">
    <property type="nucleotide sequence ID" value="NZ_FOGG01000013.1"/>
</dbReference>
<dbReference type="SUPFAM" id="SSF53474">
    <property type="entry name" value="alpha/beta-Hydrolases"/>
    <property type="match status" value="1"/>
</dbReference>
<feature type="domain" description="Phospholipase/carboxylesterase/thioesterase" evidence="3">
    <location>
        <begin position="18"/>
        <end position="197"/>
    </location>
</feature>
<organism evidence="4 5">
    <name type="scientific">Pedobacter rhizosphaerae</name>
    <dbReference type="NCBI Taxonomy" id="390241"/>
    <lineage>
        <taxon>Bacteria</taxon>
        <taxon>Pseudomonadati</taxon>
        <taxon>Bacteroidota</taxon>
        <taxon>Sphingobacteriia</taxon>
        <taxon>Sphingobacteriales</taxon>
        <taxon>Sphingobacteriaceae</taxon>
        <taxon>Pedobacter</taxon>
    </lineage>
</organism>
<dbReference type="OrthoDB" id="9801763at2"/>
<sequence length="208" mass="22973">MEYQPLKYIYKPSGIEGANTLLLLHGTGGNEQDLLPIADYFGNRFNVLSVRGNVSEHGMPRFFKRLGMGVFDEKDLQFRTEELIHFLGVLATKEGFDPNKIIALGYSNGANIAGSVLVTHPDLWSGAILFRPMQPYQVMPAVKNEKGIPVFMSSGKSDHTVAIASVKGYQEALNNGGFNATLHQINTSHGLTQEDIELAVGWFNQNFK</sequence>
<keyword evidence="2" id="KW-0378">Hydrolase</keyword>
<evidence type="ECO:0000313" key="5">
    <source>
        <dbReference type="Proteomes" id="UP000199572"/>
    </source>
</evidence>
<evidence type="ECO:0000256" key="1">
    <source>
        <dbReference type="ARBA" id="ARBA00022729"/>
    </source>
</evidence>